<dbReference type="EMBL" id="SETE01000004">
    <property type="protein sequence ID" value="RYM33318.1"/>
    <property type="molecule type" value="Genomic_DNA"/>
</dbReference>
<evidence type="ECO:0000313" key="3">
    <source>
        <dbReference type="Proteomes" id="UP000293952"/>
    </source>
</evidence>
<reference evidence="2 3" key="1">
    <citation type="submission" date="2019-02" db="EMBL/GenBank/DDBJ databases">
        <title>Genome sequence of the sea-ice species Brumimicrobium glaciale.</title>
        <authorList>
            <person name="Bowman J.P."/>
        </authorList>
    </citation>
    <scope>NUCLEOTIDE SEQUENCE [LARGE SCALE GENOMIC DNA]</scope>
    <source>
        <strain evidence="2 3">IC156</strain>
    </source>
</reference>
<evidence type="ECO:0000256" key="1">
    <source>
        <dbReference type="SAM" id="MobiDB-lite"/>
    </source>
</evidence>
<evidence type="ECO:0000313" key="2">
    <source>
        <dbReference type="EMBL" id="RYM33318.1"/>
    </source>
</evidence>
<accession>A0A4Q4KK23</accession>
<keyword evidence="3" id="KW-1185">Reference proteome</keyword>
<organism evidence="2 3">
    <name type="scientific">Brumimicrobium glaciale</name>
    <dbReference type="NCBI Taxonomy" id="200475"/>
    <lineage>
        <taxon>Bacteria</taxon>
        <taxon>Pseudomonadati</taxon>
        <taxon>Bacteroidota</taxon>
        <taxon>Flavobacteriia</taxon>
        <taxon>Flavobacteriales</taxon>
        <taxon>Crocinitomicaceae</taxon>
        <taxon>Brumimicrobium</taxon>
    </lineage>
</organism>
<proteinExistence type="predicted"/>
<sequence length="66" mass="7939">MEKQEELEREINELTDRLRKEKPSTYEHLMESPSTIPNNQNENSDDFVESLNKYKNQLIEILKKDD</sequence>
<dbReference type="Proteomes" id="UP000293952">
    <property type="component" value="Unassembled WGS sequence"/>
</dbReference>
<name>A0A4Q4KK23_9FLAO</name>
<dbReference type="RefSeq" id="WP_130093779.1">
    <property type="nucleotide sequence ID" value="NZ_SETE01000004.1"/>
</dbReference>
<dbReference type="OrthoDB" id="680581at2"/>
<gene>
    <name evidence="2" type="ORF">ERX46_10260</name>
</gene>
<protein>
    <submittedName>
        <fullName evidence="2">Uncharacterized protein</fullName>
    </submittedName>
</protein>
<feature type="region of interest" description="Disordered" evidence="1">
    <location>
        <begin position="25"/>
        <end position="45"/>
    </location>
</feature>
<dbReference type="AlphaFoldDB" id="A0A4Q4KK23"/>
<feature type="compositionally biased region" description="Polar residues" evidence="1">
    <location>
        <begin position="32"/>
        <end position="42"/>
    </location>
</feature>
<comment type="caution">
    <text evidence="2">The sequence shown here is derived from an EMBL/GenBank/DDBJ whole genome shotgun (WGS) entry which is preliminary data.</text>
</comment>